<feature type="compositionally biased region" description="Low complexity" evidence="2">
    <location>
        <begin position="380"/>
        <end position="389"/>
    </location>
</feature>
<keyword evidence="5" id="KW-1185">Reference proteome</keyword>
<dbReference type="InterPro" id="IPR001932">
    <property type="entry name" value="PPM-type_phosphatase-like_dom"/>
</dbReference>
<feature type="domain" description="PPM-type phosphatase" evidence="3">
    <location>
        <begin position="568"/>
        <end position="796"/>
    </location>
</feature>
<proteinExistence type="predicted"/>
<dbReference type="InterPro" id="IPR052016">
    <property type="entry name" value="Bact_Sigma-Reg"/>
</dbReference>
<dbReference type="InterPro" id="IPR036457">
    <property type="entry name" value="PPM-type-like_dom_sf"/>
</dbReference>
<dbReference type="Pfam" id="PF07228">
    <property type="entry name" value="SpoIIE"/>
    <property type="match status" value="1"/>
</dbReference>
<reference evidence="5" key="1">
    <citation type="journal article" date="2019" name="Int. J. Syst. Evol. Microbiol.">
        <title>The Global Catalogue of Microorganisms (GCM) 10K type strain sequencing project: providing services to taxonomists for standard genome sequencing and annotation.</title>
        <authorList>
            <consortium name="The Broad Institute Genomics Platform"/>
            <consortium name="The Broad Institute Genome Sequencing Center for Infectious Disease"/>
            <person name="Wu L."/>
            <person name="Ma J."/>
        </authorList>
    </citation>
    <scope>NUCLEOTIDE SEQUENCE [LARGE SCALE GENOMIC DNA]</scope>
    <source>
        <strain evidence="5">JCM 4805</strain>
    </source>
</reference>
<evidence type="ECO:0000256" key="1">
    <source>
        <dbReference type="ARBA" id="ARBA00022801"/>
    </source>
</evidence>
<feature type="compositionally biased region" description="Low complexity" evidence="2">
    <location>
        <begin position="260"/>
        <end position="284"/>
    </location>
</feature>
<comment type="caution">
    <text evidence="4">The sequence shown here is derived from an EMBL/GenBank/DDBJ whole genome shotgun (WGS) entry which is preliminary data.</text>
</comment>
<protein>
    <recommendedName>
        <fullName evidence="3">PPM-type phosphatase domain-containing protein</fullName>
    </recommendedName>
</protein>
<name>A0ABP3K2K5_9ACTN</name>
<dbReference type="Gene3D" id="3.60.40.10">
    <property type="entry name" value="PPM-type phosphatase domain"/>
    <property type="match status" value="1"/>
</dbReference>
<feature type="compositionally biased region" description="Polar residues" evidence="2">
    <location>
        <begin position="414"/>
        <end position="473"/>
    </location>
</feature>
<evidence type="ECO:0000313" key="4">
    <source>
        <dbReference type="EMBL" id="GAA0470041.1"/>
    </source>
</evidence>
<dbReference type="EMBL" id="BAAABY010000026">
    <property type="protein sequence ID" value="GAA0470041.1"/>
    <property type="molecule type" value="Genomic_DNA"/>
</dbReference>
<dbReference type="PANTHER" id="PTHR43156:SF2">
    <property type="entry name" value="STAGE II SPORULATION PROTEIN E"/>
    <property type="match status" value="1"/>
</dbReference>
<feature type="compositionally biased region" description="Low complexity" evidence="2">
    <location>
        <begin position="316"/>
        <end position="330"/>
    </location>
</feature>
<dbReference type="Proteomes" id="UP001500909">
    <property type="component" value="Unassembled WGS sequence"/>
</dbReference>
<feature type="region of interest" description="Disordered" evidence="2">
    <location>
        <begin position="203"/>
        <end position="352"/>
    </location>
</feature>
<sequence>MTAPHVPKVAGIEPTFTGPAHTAAPAAPETPPATQPAAGHDRLTGWLSDLTTLHCLTERLARTDTLDGALDELLRAGAFLVGARRGLITLEPPDGLGPDTTVGLGLGPADLGHLETVPRRATPVGRLLDGLYAVTPGAGAKTGAEAEVGAGTGAGAGVGAGTGAGAGVGAGTGAEAGVGAGTGTGAGSGVGIGNGVGARSAESVAATSHKAKPTGATAHGTGTAGEGAPEGTVAAPRTLGPPGYSAEARTDRSSADARTDSSSTSARTGSSSTGARTGSPSTGARTGSPSTGDRTGSPSTGDRTDSAGSRMDTAHGSPDGPSLGPSLGSPTPLPFELYELSQPDIAAEPDLDPRLGEVAARLGYAASYAVPLIAEPPSEEGPAGAPPVGTSDRLPGSRPDGGSSKSGGAHPFNTGGTQSPEAHGTQSPGVRGTQSFETGGTQSPGVRGTQSFETGGTQSPGVRGTQSFETGGTQDYEASATRPHGVGPDRAAARGAPSGVDAPHVRPLGVAVWLYDEPAEPTERGRRLLSLYRSYAAAHLSHLIELDRRRRAEQALRAELLPARLPRVPGVRLAVRHATGPKGGGVWYDALPLPDSALSLSVGSVTGSGTGAVGAMGRMRAALRAYAVMEGEDPVAVLSDLELLLRLTEPARSATALFVFAEPPVTDPLGGPPARKIVLAGAGHCPPLIVGEHRTEFVETTLSAPLGMLSCWEAPSVELEPAPGETLLLYSDGLLHRSGEPVDRAFARLHAAAAGLPRSVREDPEALVDHIVRAMLPQGLADETSPEDVVLLAARFEC</sequence>
<dbReference type="SMART" id="SM00331">
    <property type="entry name" value="PP2C_SIG"/>
    <property type="match status" value="1"/>
</dbReference>
<feature type="compositionally biased region" description="Polar residues" evidence="2">
    <location>
        <begin position="285"/>
        <end position="301"/>
    </location>
</feature>
<feature type="region of interest" description="Disordered" evidence="2">
    <location>
        <begin position="375"/>
        <end position="503"/>
    </location>
</feature>
<organism evidence="4 5">
    <name type="scientific">Streptomyces olivaceiscleroticus</name>
    <dbReference type="NCBI Taxonomy" id="68245"/>
    <lineage>
        <taxon>Bacteria</taxon>
        <taxon>Bacillati</taxon>
        <taxon>Actinomycetota</taxon>
        <taxon>Actinomycetes</taxon>
        <taxon>Kitasatosporales</taxon>
        <taxon>Streptomycetaceae</taxon>
        <taxon>Streptomyces</taxon>
    </lineage>
</organism>
<evidence type="ECO:0000313" key="5">
    <source>
        <dbReference type="Proteomes" id="UP001500909"/>
    </source>
</evidence>
<feature type="compositionally biased region" description="Basic and acidic residues" evidence="2">
    <location>
        <begin position="248"/>
        <end position="259"/>
    </location>
</feature>
<feature type="compositionally biased region" description="Low complexity" evidence="2">
    <location>
        <begin position="213"/>
        <end position="236"/>
    </location>
</feature>
<accession>A0ABP3K2K5</accession>
<evidence type="ECO:0000259" key="3">
    <source>
        <dbReference type="SMART" id="SM00331"/>
    </source>
</evidence>
<keyword evidence="1" id="KW-0378">Hydrolase</keyword>
<gene>
    <name evidence="4" type="ORF">GCM10010361_37830</name>
</gene>
<feature type="region of interest" description="Disordered" evidence="2">
    <location>
        <begin position="1"/>
        <end position="38"/>
    </location>
</feature>
<dbReference type="PANTHER" id="PTHR43156">
    <property type="entry name" value="STAGE II SPORULATION PROTEIN E-RELATED"/>
    <property type="match status" value="1"/>
</dbReference>
<feature type="compositionally biased region" description="Low complexity" evidence="2">
    <location>
        <begin position="14"/>
        <end position="27"/>
    </location>
</feature>
<evidence type="ECO:0000256" key="2">
    <source>
        <dbReference type="SAM" id="MobiDB-lite"/>
    </source>
</evidence>